<dbReference type="InterPro" id="IPR027443">
    <property type="entry name" value="IPNS-like_sf"/>
</dbReference>
<comment type="caution">
    <text evidence="5">The sequence shown here is derived from an EMBL/GenBank/DDBJ whole genome shotgun (WGS) entry which is preliminary data.</text>
</comment>
<dbReference type="OrthoDB" id="288590at2759"/>
<evidence type="ECO:0000313" key="6">
    <source>
        <dbReference type="Proteomes" id="UP001141806"/>
    </source>
</evidence>
<keyword evidence="6" id="KW-1185">Reference proteome</keyword>
<dbReference type="AlphaFoldDB" id="A0A9Q0H3L3"/>
<evidence type="ECO:0000256" key="2">
    <source>
        <dbReference type="ARBA" id="ARBA00023004"/>
    </source>
</evidence>
<dbReference type="Proteomes" id="UP001141806">
    <property type="component" value="Unassembled WGS sequence"/>
</dbReference>
<keyword evidence="1" id="KW-0479">Metal-binding</keyword>
<dbReference type="SUPFAM" id="SSF51197">
    <property type="entry name" value="Clavaminate synthase-like"/>
    <property type="match status" value="1"/>
</dbReference>
<evidence type="ECO:0000256" key="3">
    <source>
        <dbReference type="SAM" id="MobiDB-lite"/>
    </source>
</evidence>
<protein>
    <recommendedName>
        <fullName evidence="4">Non-haem dioxygenase N-terminal domain-containing protein</fullName>
    </recommendedName>
</protein>
<name>A0A9Q0H3L3_9MAGN</name>
<sequence>MIAMECFCHLPILNLLSIFHYIRRQCSSSPAISLENTGNDGAGVLNSRESFRHFLFGSGFVIESLSASTLIPTDDLSGFELDHRANISDQICDASSKTSSFQIANHGIPSKFVDRTVAGIKAFYEQAPSPFGSSLTSAFSSSAIGASSFFLETNAAMRNHLDRGFSAMTRSSNPHQDPLQISTSFPPCV</sequence>
<gene>
    <name evidence="5" type="ORF">NE237_025685</name>
</gene>
<keyword evidence="2" id="KW-0408">Iron</keyword>
<dbReference type="Pfam" id="PF14226">
    <property type="entry name" value="DIOX_N"/>
    <property type="match status" value="1"/>
</dbReference>
<feature type="domain" description="Non-haem dioxygenase N-terminal" evidence="4">
    <location>
        <begin position="71"/>
        <end position="126"/>
    </location>
</feature>
<reference evidence="5" key="1">
    <citation type="journal article" date="2023" name="Plant J.">
        <title>The genome of the king protea, Protea cynaroides.</title>
        <authorList>
            <person name="Chang J."/>
            <person name="Duong T.A."/>
            <person name="Schoeman C."/>
            <person name="Ma X."/>
            <person name="Roodt D."/>
            <person name="Barker N."/>
            <person name="Li Z."/>
            <person name="Van de Peer Y."/>
            <person name="Mizrachi E."/>
        </authorList>
    </citation>
    <scope>NUCLEOTIDE SEQUENCE</scope>
    <source>
        <tissue evidence="5">Young leaves</tissue>
    </source>
</reference>
<evidence type="ECO:0000256" key="1">
    <source>
        <dbReference type="ARBA" id="ARBA00022723"/>
    </source>
</evidence>
<dbReference type="EMBL" id="JAMYWD010000010">
    <property type="protein sequence ID" value="KAJ4958574.1"/>
    <property type="molecule type" value="Genomic_DNA"/>
</dbReference>
<feature type="region of interest" description="Disordered" evidence="3">
    <location>
        <begin position="168"/>
        <end position="189"/>
    </location>
</feature>
<dbReference type="Gene3D" id="2.60.120.330">
    <property type="entry name" value="B-lactam Antibiotic, Isopenicillin N Synthase, Chain"/>
    <property type="match status" value="1"/>
</dbReference>
<evidence type="ECO:0000259" key="4">
    <source>
        <dbReference type="Pfam" id="PF14226"/>
    </source>
</evidence>
<proteinExistence type="predicted"/>
<dbReference type="GO" id="GO:0046872">
    <property type="term" value="F:metal ion binding"/>
    <property type="evidence" value="ECO:0007669"/>
    <property type="project" value="UniProtKB-KW"/>
</dbReference>
<dbReference type="InterPro" id="IPR026992">
    <property type="entry name" value="DIOX_N"/>
</dbReference>
<organism evidence="5 6">
    <name type="scientific">Protea cynaroides</name>
    <dbReference type="NCBI Taxonomy" id="273540"/>
    <lineage>
        <taxon>Eukaryota</taxon>
        <taxon>Viridiplantae</taxon>
        <taxon>Streptophyta</taxon>
        <taxon>Embryophyta</taxon>
        <taxon>Tracheophyta</taxon>
        <taxon>Spermatophyta</taxon>
        <taxon>Magnoliopsida</taxon>
        <taxon>Proteales</taxon>
        <taxon>Proteaceae</taxon>
        <taxon>Protea</taxon>
    </lineage>
</organism>
<accession>A0A9Q0H3L3</accession>
<evidence type="ECO:0000313" key="5">
    <source>
        <dbReference type="EMBL" id="KAJ4958574.1"/>
    </source>
</evidence>